<keyword evidence="2 4" id="KW-0732">Signal</keyword>
<dbReference type="GO" id="GO:0016787">
    <property type="term" value="F:hydrolase activity"/>
    <property type="evidence" value="ECO:0007669"/>
    <property type="project" value="UniProtKB-KW"/>
</dbReference>
<keyword evidence="8" id="KW-1185">Reference proteome</keyword>
<evidence type="ECO:0000259" key="5">
    <source>
        <dbReference type="Pfam" id="PF00561"/>
    </source>
</evidence>
<comment type="similarity">
    <text evidence="1">Belongs to the peptidase S33 family.</text>
</comment>
<evidence type="ECO:0000313" key="7">
    <source>
        <dbReference type="EMBL" id="TCO62447.1"/>
    </source>
</evidence>
<dbReference type="Pfam" id="PF00561">
    <property type="entry name" value="Abhydrolase_1"/>
    <property type="match status" value="1"/>
</dbReference>
<dbReference type="RefSeq" id="WP_132114216.1">
    <property type="nucleotide sequence ID" value="NZ_SLWS01000002.1"/>
</dbReference>
<evidence type="ECO:0000256" key="2">
    <source>
        <dbReference type="ARBA" id="ARBA00022729"/>
    </source>
</evidence>
<dbReference type="SUPFAM" id="SSF53474">
    <property type="entry name" value="alpha/beta-Hydrolases"/>
    <property type="match status" value="1"/>
</dbReference>
<gene>
    <name evidence="7" type="ORF">EV192_102585</name>
</gene>
<name>A0A4R2JTI3_9PSEU</name>
<dbReference type="Pfam" id="PF08386">
    <property type="entry name" value="Abhydrolase_4"/>
    <property type="match status" value="1"/>
</dbReference>
<evidence type="ECO:0000259" key="6">
    <source>
        <dbReference type="Pfam" id="PF08386"/>
    </source>
</evidence>
<sequence length="502" mass="53636">MRVVVGAALVACALVLGTGVASAQTETPSLTWKPCQENATYDCATLSLPIDWTRPSGEKFPLAVNRLKAGDPAHRLGVLLVNPGGPGGSGVDFAFAASRFFSPDILAHFDIIGFDPRGVARSQPVKCSLSKLENAPSLYPTNQAEFTALAKYNHDLRADCRAQSGAIVDHVDTGAVVQDVDSLRKALGEKQINYHGVSYGTLIGQLYAERFGSHIRSMVIDSNMDHSLGTIGFAATEAWTMEDSFTEFVKWCDRTASCALHGKDVAKVWDGLLAKADKGQVHAPGDPSVKLPAEQVVGVAGSAFYGPAWSQLASLIAELDAQQPVANLTNAAAEATVPNPFQAVFCQDYSLPIRNFAEYSVVRGIETGLAPHMRGGSLGHTASVGCVGWTDQAANPQHRLDIRNAPKILMLNSKHDPATAYPWALNAHQQTRDTTVLVTYDGWGHGVYPHTDCTRAAVNNYLISRTVPNDGTHCAAQEPPAVTATAAAPTLPKTLPMWDMLL</sequence>
<dbReference type="InterPro" id="IPR029058">
    <property type="entry name" value="AB_hydrolase_fold"/>
</dbReference>
<organism evidence="7 8">
    <name type="scientific">Actinocrispum wychmicini</name>
    <dbReference type="NCBI Taxonomy" id="1213861"/>
    <lineage>
        <taxon>Bacteria</taxon>
        <taxon>Bacillati</taxon>
        <taxon>Actinomycetota</taxon>
        <taxon>Actinomycetes</taxon>
        <taxon>Pseudonocardiales</taxon>
        <taxon>Pseudonocardiaceae</taxon>
        <taxon>Actinocrispum</taxon>
    </lineage>
</organism>
<protein>
    <submittedName>
        <fullName evidence="7">Alpha/beta hydrolase family protein</fullName>
    </submittedName>
</protein>
<dbReference type="Proteomes" id="UP000295680">
    <property type="component" value="Unassembled WGS sequence"/>
</dbReference>
<dbReference type="InterPro" id="IPR000073">
    <property type="entry name" value="AB_hydrolase_1"/>
</dbReference>
<feature type="domain" description="AB hydrolase-1" evidence="5">
    <location>
        <begin position="78"/>
        <end position="285"/>
    </location>
</feature>
<evidence type="ECO:0000256" key="4">
    <source>
        <dbReference type="SAM" id="SignalP"/>
    </source>
</evidence>
<dbReference type="OrthoDB" id="4006962at2"/>
<comment type="caution">
    <text evidence="7">The sequence shown here is derived from an EMBL/GenBank/DDBJ whole genome shotgun (WGS) entry which is preliminary data.</text>
</comment>
<evidence type="ECO:0000256" key="1">
    <source>
        <dbReference type="ARBA" id="ARBA00010088"/>
    </source>
</evidence>
<dbReference type="Gene3D" id="3.40.50.1820">
    <property type="entry name" value="alpha/beta hydrolase"/>
    <property type="match status" value="1"/>
</dbReference>
<feature type="signal peptide" evidence="4">
    <location>
        <begin position="1"/>
        <end position="23"/>
    </location>
</feature>
<dbReference type="InterPro" id="IPR013595">
    <property type="entry name" value="Pept_S33_TAP-like_C"/>
</dbReference>
<dbReference type="EMBL" id="SLWS01000002">
    <property type="protein sequence ID" value="TCO62447.1"/>
    <property type="molecule type" value="Genomic_DNA"/>
</dbReference>
<keyword evidence="3 7" id="KW-0378">Hydrolase</keyword>
<evidence type="ECO:0000256" key="3">
    <source>
        <dbReference type="ARBA" id="ARBA00022801"/>
    </source>
</evidence>
<evidence type="ECO:0000313" key="8">
    <source>
        <dbReference type="Proteomes" id="UP000295680"/>
    </source>
</evidence>
<feature type="domain" description="Peptidase S33 tripeptidyl aminopeptidase-like C-terminal" evidence="6">
    <location>
        <begin position="382"/>
        <end position="474"/>
    </location>
</feature>
<reference evidence="7 8" key="1">
    <citation type="submission" date="2019-03" db="EMBL/GenBank/DDBJ databases">
        <title>Genomic Encyclopedia of Type Strains, Phase IV (KMG-IV): sequencing the most valuable type-strain genomes for metagenomic binning, comparative biology and taxonomic classification.</title>
        <authorList>
            <person name="Goeker M."/>
        </authorList>
    </citation>
    <scope>NUCLEOTIDE SEQUENCE [LARGE SCALE GENOMIC DNA]</scope>
    <source>
        <strain evidence="7 8">DSM 45934</strain>
    </source>
</reference>
<dbReference type="PANTHER" id="PTHR43248">
    <property type="entry name" value="2-SUCCINYL-6-HYDROXY-2,4-CYCLOHEXADIENE-1-CARBOXYLATE SYNTHASE"/>
    <property type="match status" value="1"/>
</dbReference>
<dbReference type="InterPro" id="IPR051601">
    <property type="entry name" value="Serine_prot/Carboxylest_S33"/>
</dbReference>
<proteinExistence type="inferred from homology"/>
<accession>A0A4R2JTI3</accession>
<dbReference type="AlphaFoldDB" id="A0A4R2JTI3"/>
<feature type="chain" id="PRO_5020390853" evidence="4">
    <location>
        <begin position="24"/>
        <end position="502"/>
    </location>
</feature>
<dbReference type="PANTHER" id="PTHR43248:SF29">
    <property type="entry name" value="TRIPEPTIDYL AMINOPEPTIDASE"/>
    <property type="match status" value="1"/>
</dbReference>